<protein>
    <submittedName>
        <fullName evidence="6">ABC transporter ATP-binding protein</fullName>
    </submittedName>
</protein>
<dbReference type="PANTHER" id="PTHR42788">
    <property type="entry name" value="TAURINE IMPORT ATP-BINDING PROTEIN-RELATED"/>
    <property type="match status" value="1"/>
</dbReference>
<dbReference type="RefSeq" id="WP_256614587.1">
    <property type="nucleotide sequence ID" value="NZ_JANIBK010000025.1"/>
</dbReference>
<evidence type="ECO:0000256" key="1">
    <source>
        <dbReference type="ARBA" id="ARBA00005417"/>
    </source>
</evidence>
<evidence type="ECO:0000256" key="4">
    <source>
        <dbReference type="ARBA" id="ARBA00022840"/>
    </source>
</evidence>
<evidence type="ECO:0000259" key="5">
    <source>
        <dbReference type="PROSITE" id="PS50893"/>
    </source>
</evidence>
<sequence>MSDIRIRVDNKTYVLAHDTAQSHHAIADLDFIVHPHQFVCLVGPSGCGKTTLLNMIAGLDRHYEGRIDMGPAGKNPSIGYVFQSPRLLPWLSVRQNIEVVFAHTPPTGLIDSLLESMQLLDAQQQYPERLSLGMQRRVSIIRAFAINPDILLMDEPFVSLDAPTARQVRSLLYSLWLKRPHTVLFVTHDLREAIALADRLIFLSPSPMRVLSDIEVPIARDQRHDESRIERFRERLLQNHPEINGLL</sequence>
<dbReference type="InterPro" id="IPR003439">
    <property type="entry name" value="ABC_transporter-like_ATP-bd"/>
</dbReference>
<keyword evidence="2" id="KW-0813">Transport</keyword>
<evidence type="ECO:0000256" key="3">
    <source>
        <dbReference type="ARBA" id="ARBA00022741"/>
    </source>
</evidence>
<gene>
    <name evidence="6" type="ORF">NP596_07045</name>
</gene>
<dbReference type="PROSITE" id="PS00211">
    <property type="entry name" value="ABC_TRANSPORTER_1"/>
    <property type="match status" value="1"/>
</dbReference>
<comment type="similarity">
    <text evidence="1">Belongs to the ABC transporter superfamily.</text>
</comment>
<reference evidence="6 7" key="1">
    <citation type="submission" date="2022-07" db="EMBL/GenBank/DDBJ databases">
        <title>Methylomonas rivi sp. nov., Methylomonas rosea sp. nov., Methylomonas aureus sp. nov. and Methylomonas subterranea sp. nov., four novel methanotrophs isolated from a freshwater creek and the deep terrestrial subsurface.</title>
        <authorList>
            <person name="Abin C."/>
            <person name="Sankaranarayanan K."/>
            <person name="Garner C."/>
            <person name="Sindelar R."/>
            <person name="Kotary K."/>
            <person name="Garner R."/>
            <person name="Barclay S."/>
            <person name="Lawson P."/>
            <person name="Krumholz L."/>
        </authorList>
    </citation>
    <scope>NUCLEOTIDE SEQUENCE [LARGE SCALE GENOMIC DNA]</scope>
    <source>
        <strain evidence="6 7">WSC-6</strain>
    </source>
</reference>
<dbReference type="EMBL" id="JANIBK010000025">
    <property type="protein sequence ID" value="MCQ8128212.1"/>
    <property type="molecule type" value="Genomic_DNA"/>
</dbReference>
<evidence type="ECO:0000313" key="7">
    <source>
        <dbReference type="Proteomes" id="UP001524586"/>
    </source>
</evidence>
<dbReference type="InterPro" id="IPR050166">
    <property type="entry name" value="ABC_transporter_ATP-bind"/>
</dbReference>
<dbReference type="SUPFAM" id="SSF52540">
    <property type="entry name" value="P-loop containing nucleoside triphosphate hydrolases"/>
    <property type="match status" value="1"/>
</dbReference>
<proteinExistence type="inferred from homology"/>
<organism evidence="6 7">
    <name type="scientific">Methylomonas rivi</name>
    <dbReference type="NCBI Taxonomy" id="2952226"/>
    <lineage>
        <taxon>Bacteria</taxon>
        <taxon>Pseudomonadati</taxon>
        <taxon>Pseudomonadota</taxon>
        <taxon>Gammaproteobacteria</taxon>
        <taxon>Methylococcales</taxon>
        <taxon>Methylococcaceae</taxon>
        <taxon>Methylomonas</taxon>
    </lineage>
</organism>
<keyword evidence="3" id="KW-0547">Nucleotide-binding</keyword>
<dbReference type="InterPro" id="IPR027417">
    <property type="entry name" value="P-loop_NTPase"/>
</dbReference>
<feature type="domain" description="ABC transporter" evidence="5">
    <location>
        <begin position="6"/>
        <end position="230"/>
    </location>
</feature>
<dbReference type="GO" id="GO:0005524">
    <property type="term" value="F:ATP binding"/>
    <property type="evidence" value="ECO:0007669"/>
    <property type="project" value="UniProtKB-KW"/>
</dbReference>
<evidence type="ECO:0000313" key="6">
    <source>
        <dbReference type="EMBL" id="MCQ8128212.1"/>
    </source>
</evidence>
<dbReference type="PANTHER" id="PTHR42788:SF19">
    <property type="entry name" value="ALIPHATIC SULFONATES IMPORT ATP-BINDING PROTEIN SSUB 2"/>
    <property type="match status" value="1"/>
</dbReference>
<accession>A0ABT1U2Z8</accession>
<comment type="caution">
    <text evidence="6">The sequence shown here is derived from an EMBL/GenBank/DDBJ whole genome shotgun (WGS) entry which is preliminary data.</text>
</comment>
<dbReference type="InterPro" id="IPR017871">
    <property type="entry name" value="ABC_transporter-like_CS"/>
</dbReference>
<keyword evidence="4 6" id="KW-0067">ATP-binding</keyword>
<keyword evidence="7" id="KW-1185">Reference proteome</keyword>
<dbReference type="Pfam" id="PF00005">
    <property type="entry name" value="ABC_tran"/>
    <property type="match status" value="1"/>
</dbReference>
<dbReference type="SMART" id="SM00382">
    <property type="entry name" value="AAA"/>
    <property type="match status" value="1"/>
</dbReference>
<name>A0ABT1U2Z8_9GAMM</name>
<evidence type="ECO:0000256" key="2">
    <source>
        <dbReference type="ARBA" id="ARBA00022448"/>
    </source>
</evidence>
<dbReference type="Gene3D" id="3.40.50.300">
    <property type="entry name" value="P-loop containing nucleotide triphosphate hydrolases"/>
    <property type="match status" value="1"/>
</dbReference>
<dbReference type="InterPro" id="IPR003593">
    <property type="entry name" value="AAA+_ATPase"/>
</dbReference>
<dbReference type="PROSITE" id="PS50893">
    <property type="entry name" value="ABC_TRANSPORTER_2"/>
    <property type="match status" value="1"/>
</dbReference>
<dbReference type="Proteomes" id="UP001524586">
    <property type="component" value="Unassembled WGS sequence"/>
</dbReference>